<name>A0A9D2EMZ8_9FIRM</name>
<evidence type="ECO:0000256" key="7">
    <source>
        <dbReference type="SAM" id="Phobius"/>
    </source>
</evidence>
<dbReference type="InterPro" id="IPR020846">
    <property type="entry name" value="MFS_dom"/>
</dbReference>
<feature type="transmembrane region" description="Helical" evidence="7">
    <location>
        <begin position="216"/>
        <end position="236"/>
    </location>
</feature>
<dbReference type="NCBIfam" id="TIGR00711">
    <property type="entry name" value="efflux_EmrB"/>
    <property type="match status" value="1"/>
</dbReference>
<proteinExistence type="predicted"/>
<sequence>MDNLKNEEKQHAGKRTGSVLLNDRKRGLIFICLIVSGIASSTLSTAMTTALPNLVEYFGVSTSIGQWVTSGYSLAMGMVLPLTAFLITRFPTKKLYLSGIACFILGLLLSIFTTNFGVMMAGRILQACGNGVLMSAAQVVILTIYPVEKRGTMMGTYGLCTTAAPIVAPTIAGLLIDAFGWKSIFYVVLVIMAASLLLSCFVFEDVLELQDKKFDVISFVESIVAFGGITLGIGNISSFGLVSLEAGAPLVAGIIICLFFVFRQNSLEKPFLDVKILKNRNYAVSVIASMVLYLVMMGSSVMMPLYVQSVMGYSAVTSGLVTLPGSFATAVVSPFAGRIYDKMGIKKLFVAGSAALLVSNIGMFFLTMEAPLWVAAALNVIRNISIGSLMMPLLTWGTSNVAPQKVADASSLLTSFRTIAGSIGSAVFVGIMTVVSASSAQTYGDAAMMHGMNVAFFWMAAGALVLLMISVLTTGGSRVSS</sequence>
<dbReference type="SUPFAM" id="SSF103473">
    <property type="entry name" value="MFS general substrate transporter"/>
    <property type="match status" value="1"/>
</dbReference>
<dbReference type="PROSITE" id="PS50850">
    <property type="entry name" value="MFS"/>
    <property type="match status" value="1"/>
</dbReference>
<feature type="domain" description="Major facilitator superfamily (MFS) profile" evidence="8">
    <location>
        <begin position="29"/>
        <end position="478"/>
    </location>
</feature>
<dbReference type="Pfam" id="PF07690">
    <property type="entry name" value="MFS_1"/>
    <property type="match status" value="1"/>
</dbReference>
<keyword evidence="5 7" id="KW-1133">Transmembrane helix</keyword>
<dbReference type="CDD" id="cd17503">
    <property type="entry name" value="MFS_LmrB_MDR_like"/>
    <property type="match status" value="1"/>
</dbReference>
<feature type="transmembrane region" description="Helical" evidence="7">
    <location>
        <begin position="415"/>
        <end position="435"/>
    </location>
</feature>
<evidence type="ECO:0000256" key="1">
    <source>
        <dbReference type="ARBA" id="ARBA00004651"/>
    </source>
</evidence>
<dbReference type="EMBL" id="DXBR01000085">
    <property type="protein sequence ID" value="HIZ40076.1"/>
    <property type="molecule type" value="Genomic_DNA"/>
</dbReference>
<feature type="transmembrane region" description="Helical" evidence="7">
    <location>
        <begin position="455"/>
        <end position="475"/>
    </location>
</feature>
<evidence type="ECO:0000256" key="4">
    <source>
        <dbReference type="ARBA" id="ARBA00022692"/>
    </source>
</evidence>
<evidence type="ECO:0000313" key="9">
    <source>
        <dbReference type="EMBL" id="HIZ40076.1"/>
    </source>
</evidence>
<dbReference type="InterPro" id="IPR011701">
    <property type="entry name" value="MFS"/>
</dbReference>
<dbReference type="PANTHER" id="PTHR42718:SF24">
    <property type="entry name" value="MAJOR FACILITATOR SUPERFAMILY (MFS) PROFILE DOMAIN-CONTAINING PROTEIN"/>
    <property type="match status" value="1"/>
</dbReference>
<feature type="transmembrane region" description="Helical" evidence="7">
    <location>
        <begin position="157"/>
        <end position="178"/>
    </location>
</feature>
<evidence type="ECO:0000259" key="8">
    <source>
        <dbReference type="PROSITE" id="PS50850"/>
    </source>
</evidence>
<feature type="transmembrane region" description="Helical" evidence="7">
    <location>
        <begin position="184"/>
        <end position="204"/>
    </location>
</feature>
<feature type="transmembrane region" description="Helical" evidence="7">
    <location>
        <begin position="313"/>
        <end position="336"/>
    </location>
</feature>
<reference evidence="9" key="2">
    <citation type="submission" date="2021-04" db="EMBL/GenBank/DDBJ databases">
        <authorList>
            <person name="Gilroy R."/>
        </authorList>
    </citation>
    <scope>NUCLEOTIDE SEQUENCE</scope>
    <source>
        <strain evidence="9">CHK179-28034</strain>
    </source>
</reference>
<dbReference type="PANTHER" id="PTHR42718">
    <property type="entry name" value="MAJOR FACILITATOR SUPERFAMILY MULTIDRUG TRANSPORTER MFSC"/>
    <property type="match status" value="1"/>
</dbReference>
<keyword evidence="6 7" id="KW-0472">Membrane</keyword>
<evidence type="ECO:0000256" key="2">
    <source>
        <dbReference type="ARBA" id="ARBA00022448"/>
    </source>
</evidence>
<feature type="transmembrane region" description="Helical" evidence="7">
    <location>
        <begin position="67"/>
        <end position="88"/>
    </location>
</feature>
<organism evidence="9 10">
    <name type="scientific">Candidatus Anaerobutyricum stercoris</name>
    <dbReference type="NCBI Taxonomy" id="2838457"/>
    <lineage>
        <taxon>Bacteria</taxon>
        <taxon>Bacillati</taxon>
        <taxon>Bacillota</taxon>
        <taxon>Clostridia</taxon>
        <taxon>Lachnospirales</taxon>
        <taxon>Lachnospiraceae</taxon>
        <taxon>Anaerobutyricum</taxon>
    </lineage>
</organism>
<evidence type="ECO:0000256" key="3">
    <source>
        <dbReference type="ARBA" id="ARBA00022475"/>
    </source>
</evidence>
<dbReference type="InterPro" id="IPR036259">
    <property type="entry name" value="MFS_trans_sf"/>
</dbReference>
<dbReference type="Gene3D" id="1.20.1250.20">
    <property type="entry name" value="MFS general substrate transporter like domains"/>
    <property type="match status" value="1"/>
</dbReference>
<protein>
    <submittedName>
        <fullName evidence="9">Multidrug efflux MFS transporter</fullName>
    </submittedName>
</protein>
<gene>
    <name evidence="9" type="ORF">H9968_09180</name>
</gene>
<feature type="transmembrane region" description="Helical" evidence="7">
    <location>
        <begin position="28"/>
        <end position="47"/>
    </location>
</feature>
<evidence type="ECO:0000256" key="6">
    <source>
        <dbReference type="ARBA" id="ARBA00023136"/>
    </source>
</evidence>
<feature type="transmembrane region" description="Helical" evidence="7">
    <location>
        <begin position="242"/>
        <end position="262"/>
    </location>
</feature>
<feature type="transmembrane region" description="Helical" evidence="7">
    <location>
        <begin position="282"/>
        <end position="307"/>
    </location>
</feature>
<comment type="caution">
    <text evidence="9">The sequence shown here is derived from an EMBL/GenBank/DDBJ whole genome shotgun (WGS) entry which is preliminary data.</text>
</comment>
<feature type="transmembrane region" description="Helical" evidence="7">
    <location>
        <begin position="348"/>
        <end position="366"/>
    </location>
</feature>
<dbReference type="GO" id="GO:0022857">
    <property type="term" value="F:transmembrane transporter activity"/>
    <property type="evidence" value="ECO:0007669"/>
    <property type="project" value="InterPro"/>
</dbReference>
<keyword evidence="3" id="KW-1003">Cell membrane</keyword>
<dbReference type="AlphaFoldDB" id="A0A9D2EMZ8"/>
<feature type="transmembrane region" description="Helical" evidence="7">
    <location>
        <begin position="95"/>
        <end position="118"/>
    </location>
</feature>
<dbReference type="GO" id="GO:0005886">
    <property type="term" value="C:plasma membrane"/>
    <property type="evidence" value="ECO:0007669"/>
    <property type="project" value="UniProtKB-SubCell"/>
</dbReference>
<feature type="transmembrane region" description="Helical" evidence="7">
    <location>
        <begin position="124"/>
        <end position="145"/>
    </location>
</feature>
<reference evidence="9" key="1">
    <citation type="journal article" date="2021" name="PeerJ">
        <title>Extensive microbial diversity within the chicken gut microbiome revealed by metagenomics and culture.</title>
        <authorList>
            <person name="Gilroy R."/>
            <person name="Ravi A."/>
            <person name="Getino M."/>
            <person name="Pursley I."/>
            <person name="Horton D.L."/>
            <person name="Alikhan N.F."/>
            <person name="Baker D."/>
            <person name="Gharbi K."/>
            <person name="Hall N."/>
            <person name="Watson M."/>
            <person name="Adriaenssens E.M."/>
            <person name="Foster-Nyarko E."/>
            <person name="Jarju S."/>
            <person name="Secka A."/>
            <person name="Antonio M."/>
            <person name="Oren A."/>
            <person name="Chaudhuri R.R."/>
            <person name="La Ragione R."/>
            <person name="Hildebrand F."/>
            <person name="Pallen M.J."/>
        </authorList>
    </citation>
    <scope>NUCLEOTIDE SEQUENCE</scope>
    <source>
        <strain evidence="9">CHK179-28034</strain>
    </source>
</reference>
<accession>A0A9D2EMZ8</accession>
<keyword evidence="2" id="KW-0813">Transport</keyword>
<evidence type="ECO:0000313" key="10">
    <source>
        <dbReference type="Proteomes" id="UP000824049"/>
    </source>
</evidence>
<evidence type="ECO:0000256" key="5">
    <source>
        <dbReference type="ARBA" id="ARBA00022989"/>
    </source>
</evidence>
<dbReference type="Gene3D" id="1.20.1720.10">
    <property type="entry name" value="Multidrug resistance protein D"/>
    <property type="match status" value="1"/>
</dbReference>
<comment type="subcellular location">
    <subcellularLocation>
        <location evidence="1">Cell membrane</location>
        <topology evidence="1">Multi-pass membrane protein</topology>
    </subcellularLocation>
</comment>
<keyword evidence="4 7" id="KW-0812">Transmembrane</keyword>
<dbReference type="Proteomes" id="UP000824049">
    <property type="component" value="Unassembled WGS sequence"/>
</dbReference>
<dbReference type="InterPro" id="IPR004638">
    <property type="entry name" value="EmrB-like"/>
</dbReference>